<evidence type="ECO:0000256" key="7">
    <source>
        <dbReference type="SAM" id="Phobius"/>
    </source>
</evidence>
<accession>X0VUV3</accession>
<name>X0VUV3_9ZZZZ</name>
<keyword evidence="6 7" id="KW-0472">Membrane</keyword>
<evidence type="ECO:0000256" key="1">
    <source>
        <dbReference type="ARBA" id="ARBA00004651"/>
    </source>
</evidence>
<dbReference type="InterPro" id="IPR055348">
    <property type="entry name" value="DctQ"/>
</dbReference>
<evidence type="ECO:0000259" key="8">
    <source>
        <dbReference type="Pfam" id="PF04290"/>
    </source>
</evidence>
<feature type="transmembrane region" description="Helical" evidence="7">
    <location>
        <begin position="31"/>
        <end position="50"/>
    </location>
</feature>
<proteinExistence type="predicted"/>
<keyword evidence="5 7" id="KW-1133">Transmembrane helix</keyword>
<protein>
    <recommendedName>
        <fullName evidence="8">Tripartite ATP-independent periplasmic transporters DctQ component domain-containing protein</fullName>
    </recommendedName>
</protein>
<evidence type="ECO:0000256" key="2">
    <source>
        <dbReference type="ARBA" id="ARBA00022448"/>
    </source>
</evidence>
<evidence type="ECO:0000256" key="3">
    <source>
        <dbReference type="ARBA" id="ARBA00022475"/>
    </source>
</evidence>
<evidence type="ECO:0000313" key="9">
    <source>
        <dbReference type="EMBL" id="GAG22179.1"/>
    </source>
</evidence>
<comment type="caution">
    <text evidence="9">The sequence shown here is derived from an EMBL/GenBank/DDBJ whole genome shotgun (WGS) entry which is preliminary data.</text>
</comment>
<organism evidence="9">
    <name type="scientific">marine sediment metagenome</name>
    <dbReference type="NCBI Taxonomy" id="412755"/>
    <lineage>
        <taxon>unclassified sequences</taxon>
        <taxon>metagenomes</taxon>
        <taxon>ecological metagenomes</taxon>
    </lineage>
</organism>
<evidence type="ECO:0000256" key="6">
    <source>
        <dbReference type="ARBA" id="ARBA00023136"/>
    </source>
</evidence>
<dbReference type="EMBL" id="BARS01031797">
    <property type="protein sequence ID" value="GAG22179.1"/>
    <property type="molecule type" value="Genomic_DNA"/>
</dbReference>
<sequence>GVCGLLTFAGWTFVQNEAQMGGTTFLKIPGWIPQLIIPVTFAIITLRFIFSFCAQLANIFNPGNYTEYGNKS</sequence>
<keyword evidence="2" id="KW-0813">Transport</keyword>
<dbReference type="Pfam" id="PF04290">
    <property type="entry name" value="DctQ"/>
    <property type="match status" value="1"/>
</dbReference>
<feature type="domain" description="Tripartite ATP-independent periplasmic transporters DctQ component" evidence="8">
    <location>
        <begin position="2"/>
        <end position="55"/>
    </location>
</feature>
<evidence type="ECO:0000256" key="4">
    <source>
        <dbReference type="ARBA" id="ARBA00022692"/>
    </source>
</evidence>
<keyword evidence="3" id="KW-1003">Cell membrane</keyword>
<comment type="subcellular location">
    <subcellularLocation>
        <location evidence="1">Cell membrane</location>
        <topology evidence="1">Multi-pass membrane protein</topology>
    </subcellularLocation>
</comment>
<reference evidence="9" key="1">
    <citation type="journal article" date="2014" name="Front. Microbiol.">
        <title>High frequency of phylogenetically diverse reductive dehalogenase-homologous genes in deep subseafloor sedimentary metagenomes.</title>
        <authorList>
            <person name="Kawai M."/>
            <person name="Futagami T."/>
            <person name="Toyoda A."/>
            <person name="Takaki Y."/>
            <person name="Nishi S."/>
            <person name="Hori S."/>
            <person name="Arai W."/>
            <person name="Tsubouchi T."/>
            <person name="Morono Y."/>
            <person name="Uchiyama I."/>
            <person name="Ito T."/>
            <person name="Fujiyama A."/>
            <person name="Inagaki F."/>
            <person name="Takami H."/>
        </authorList>
    </citation>
    <scope>NUCLEOTIDE SEQUENCE</scope>
    <source>
        <strain evidence="9">Expedition CK06-06</strain>
    </source>
</reference>
<feature type="non-terminal residue" evidence="9">
    <location>
        <position position="1"/>
    </location>
</feature>
<evidence type="ECO:0000256" key="5">
    <source>
        <dbReference type="ARBA" id="ARBA00022989"/>
    </source>
</evidence>
<dbReference type="AlphaFoldDB" id="X0VUV3"/>
<keyword evidence="4 7" id="KW-0812">Transmembrane</keyword>
<gene>
    <name evidence="9" type="ORF">S01H1_49426</name>
</gene>